<comment type="similarity">
    <text evidence="1">Belongs to the 'phage' integrase family.</text>
</comment>
<dbReference type="CDD" id="cd00796">
    <property type="entry name" value="INT_Rci_Hp1_C"/>
    <property type="match status" value="1"/>
</dbReference>
<dbReference type="AlphaFoldDB" id="A0A8X8H674"/>
<dbReference type="Gene3D" id="1.10.443.10">
    <property type="entry name" value="Intergrase catalytic core"/>
    <property type="match status" value="1"/>
</dbReference>
<dbReference type="Gene3D" id="3.30.160.390">
    <property type="entry name" value="Integrase, DNA-binding domain"/>
    <property type="match status" value="1"/>
</dbReference>
<feature type="domain" description="Tyr recombinase" evidence="6">
    <location>
        <begin position="230"/>
        <end position="406"/>
    </location>
</feature>
<dbReference type="GO" id="GO:0015074">
    <property type="term" value="P:DNA integration"/>
    <property type="evidence" value="ECO:0007669"/>
    <property type="project" value="UniProtKB-KW"/>
</dbReference>
<keyword evidence="3" id="KW-0238">DNA-binding</keyword>
<dbReference type="Gene3D" id="1.10.150.130">
    <property type="match status" value="1"/>
</dbReference>
<evidence type="ECO:0000256" key="5">
    <source>
        <dbReference type="SAM" id="MobiDB-lite"/>
    </source>
</evidence>
<gene>
    <name evidence="7" type="ORF">GEU84_005585</name>
</gene>
<keyword evidence="8" id="KW-1185">Reference proteome</keyword>
<evidence type="ECO:0000313" key="7">
    <source>
        <dbReference type="EMBL" id="NUB43846.1"/>
    </source>
</evidence>
<dbReference type="Pfam" id="PF00589">
    <property type="entry name" value="Phage_integrase"/>
    <property type="match status" value="1"/>
</dbReference>
<feature type="region of interest" description="Disordered" evidence="5">
    <location>
        <begin position="168"/>
        <end position="192"/>
    </location>
</feature>
<reference evidence="7" key="1">
    <citation type="submission" date="2020-05" db="EMBL/GenBank/DDBJ databases">
        <title>Fertoebacter nigrum gen. nov., sp. nov., a new member of the family Rhodobacteraceae.</title>
        <authorList>
            <person name="Szuroczki S."/>
            <person name="Abbaszade G."/>
            <person name="Buni D."/>
            <person name="Schumann P."/>
            <person name="Toth E."/>
        </authorList>
    </citation>
    <scope>NUCLEOTIDE SEQUENCE</scope>
    <source>
        <strain evidence="7">RG-N-1a</strain>
    </source>
</reference>
<dbReference type="Proteomes" id="UP000484076">
    <property type="component" value="Unassembled WGS sequence"/>
</dbReference>
<evidence type="ECO:0000256" key="1">
    <source>
        <dbReference type="ARBA" id="ARBA00008857"/>
    </source>
</evidence>
<dbReference type="RefSeq" id="WP_152824117.1">
    <property type="nucleotide sequence ID" value="NZ_WHUT02000002.1"/>
</dbReference>
<sequence length="433" mass="48560">MGTHLTERVVKAAEIGTRKYVIFDEVCAGFGICVFESGRKTFILIYRAAGRQRRMTIGTWPSWSVIAAREEAKRLKRNIDRGEDPMDTRTNARHAPTVDELIERYIDEHLPKLSASSGKDQASMVRTLVLPEWRSRKVTDITPTDVDRLLTKVAAGRPRVWKKTVKPVPAPRAIKAKRPKPKSPPKTFKPTPVRANRVGEVLRKMFSLAVTWKMRADNPATSFRKRPETARERFLSFEEIQRLADALCADPDQRAAGIIRLCMLTGARCGEARTATFDQFNLDLAIWTKQAAYTKQRRVHRVPISHEAVALIRLRGDAVPKGCAYLFPGDVVGQPVVNLKRFWDRMRLQADIPDVRIHDLRHTFASLLVSGGASLEMIGRLLGHTQIGTTQRYAHLIDSPLRAGVNAVGEMLKPRLKVVATDNGSAVNRANVA</sequence>
<evidence type="ECO:0000256" key="3">
    <source>
        <dbReference type="ARBA" id="ARBA00023125"/>
    </source>
</evidence>
<dbReference type="InterPro" id="IPR010998">
    <property type="entry name" value="Integrase_recombinase_N"/>
</dbReference>
<dbReference type="InterPro" id="IPR025166">
    <property type="entry name" value="Integrase_DNA_bind_dom"/>
</dbReference>
<dbReference type="PROSITE" id="PS51898">
    <property type="entry name" value="TYR_RECOMBINASE"/>
    <property type="match status" value="1"/>
</dbReference>
<evidence type="ECO:0000259" key="6">
    <source>
        <dbReference type="PROSITE" id="PS51898"/>
    </source>
</evidence>
<dbReference type="Pfam" id="PF13356">
    <property type="entry name" value="Arm-DNA-bind_3"/>
    <property type="match status" value="1"/>
</dbReference>
<evidence type="ECO:0000256" key="4">
    <source>
        <dbReference type="ARBA" id="ARBA00023172"/>
    </source>
</evidence>
<keyword evidence="2" id="KW-0229">DNA integration</keyword>
<proteinExistence type="inferred from homology"/>
<feature type="compositionally biased region" description="Basic residues" evidence="5">
    <location>
        <begin position="174"/>
        <end position="183"/>
    </location>
</feature>
<dbReference type="InterPro" id="IPR011010">
    <property type="entry name" value="DNA_brk_join_enz"/>
</dbReference>
<dbReference type="InterPro" id="IPR050808">
    <property type="entry name" value="Phage_Integrase"/>
</dbReference>
<dbReference type="PANTHER" id="PTHR30629:SF2">
    <property type="entry name" value="PROPHAGE INTEGRASE INTS-RELATED"/>
    <property type="match status" value="1"/>
</dbReference>
<organism evidence="7 8">
    <name type="scientific">Fertoeibacter niger</name>
    <dbReference type="NCBI Taxonomy" id="2656921"/>
    <lineage>
        <taxon>Bacteria</taxon>
        <taxon>Pseudomonadati</taxon>
        <taxon>Pseudomonadota</taxon>
        <taxon>Alphaproteobacteria</taxon>
        <taxon>Rhodobacterales</taxon>
        <taxon>Paracoccaceae</taxon>
        <taxon>Fertoeibacter</taxon>
    </lineage>
</organism>
<dbReference type="InterPro" id="IPR013762">
    <property type="entry name" value="Integrase-like_cat_sf"/>
</dbReference>
<dbReference type="GO" id="GO:0003677">
    <property type="term" value="F:DNA binding"/>
    <property type="evidence" value="ECO:0007669"/>
    <property type="project" value="UniProtKB-KW"/>
</dbReference>
<comment type="caution">
    <text evidence="7">The sequence shown here is derived from an EMBL/GenBank/DDBJ whole genome shotgun (WGS) entry which is preliminary data.</text>
</comment>
<evidence type="ECO:0000313" key="8">
    <source>
        <dbReference type="Proteomes" id="UP000484076"/>
    </source>
</evidence>
<protein>
    <submittedName>
        <fullName evidence="7">Site-specific integrase</fullName>
    </submittedName>
</protein>
<dbReference type="GO" id="GO:0006310">
    <property type="term" value="P:DNA recombination"/>
    <property type="evidence" value="ECO:0007669"/>
    <property type="project" value="UniProtKB-KW"/>
</dbReference>
<evidence type="ECO:0000256" key="2">
    <source>
        <dbReference type="ARBA" id="ARBA00022908"/>
    </source>
</evidence>
<dbReference type="SUPFAM" id="SSF56349">
    <property type="entry name" value="DNA breaking-rejoining enzymes"/>
    <property type="match status" value="1"/>
</dbReference>
<dbReference type="PANTHER" id="PTHR30629">
    <property type="entry name" value="PROPHAGE INTEGRASE"/>
    <property type="match status" value="1"/>
</dbReference>
<name>A0A8X8H674_9RHOB</name>
<keyword evidence="4" id="KW-0233">DNA recombination</keyword>
<accession>A0A8X8H674</accession>
<dbReference type="InterPro" id="IPR038488">
    <property type="entry name" value="Integrase_DNA-bd_sf"/>
</dbReference>
<dbReference type="EMBL" id="WHUT02000002">
    <property type="protein sequence ID" value="NUB43846.1"/>
    <property type="molecule type" value="Genomic_DNA"/>
</dbReference>
<dbReference type="InterPro" id="IPR002104">
    <property type="entry name" value="Integrase_catalytic"/>
</dbReference>